<evidence type="ECO:0000313" key="1">
    <source>
        <dbReference type="EMBL" id="KAJ2977056.1"/>
    </source>
</evidence>
<name>A0ACC1NDY4_9HYPO</name>
<proteinExistence type="predicted"/>
<keyword evidence="2" id="KW-1185">Reference proteome</keyword>
<reference evidence="1" key="1">
    <citation type="submission" date="2022-08" db="EMBL/GenBank/DDBJ databases">
        <title>Genome Sequence of Lecanicillium fungicola.</title>
        <authorList>
            <person name="Buettner E."/>
        </authorList>
    </citation>
    <scope>NUCLEOTIDE SEQUENCE</scope>
    <source>
        <strain evidence="1">Babe33</strain>
    </source>
</reference>
<evidence type="ECO:0000313" key="2">
    <source>
        <dbReference type="Proteomes" id="UP001143910"/>
    </source>
</evidence>
<comment type="caution">
    <text evidence="1">The sequence shown here is derived from an EMBL/GenBank/DDBJ whole genome shotgun (WGS) entry which is preliminary data.</text>
</comment>
<accession>A0ACC1NDY4</accession>
<gene>
    <name evidence="1" type="ORF">NQ176_g4590</name>
</gene>
<organism evidence="1 2">
    <name type="scientific">Zarea fungicola</name>
    <dbReference type="NCBI Taxonomy" id="93591"/>
    <lineage>
        <taxon>Eukaryota</taxon>
        <taxon>Fungi</taxon>
        <taxon>Dikarya</taxon>
        <taxon>Ascomycota</taxon>
        <taxon>Pezizomycotina</taxon>
        <taxon>Sordariomycetes</taxon>
        <taxon>Hypocreomycetidae</taxon>
        <taxon>Hypocreales</taxon>
        <taxon>Cordycipitaceae</taxon>
        <taxon>Zarea</taxon>
    </lineage>
</organism>
<protein>
    <submittedName>
        <fullName evidence="1">Uncharacterized protein</fullName>
    </submittedName>
</protein>
<dbReference type="EMBL" id="JANJQO010000511">
    <property type="protein sequence ID" value="KAJ2977056.1"/>
    <property type="molecule type" value="Genomic_DNA"/>
</dbReference>
<sequence>MHISEAHPKTRSKVRQEIPANYPTEAGFGKTSSEYEAITSSGNPYKYTVDDGTVRPDDTAVSCDVCPDIGGLHGSNVSKTNNPVDSDCFILATALAAATIAQLQLGSEDAAVQKVSAAMMETECMRLRYQYNYRNIPSVYNVLASFFLHVYHAKRNNRNAAMMHLQEAISIARILKIDRAKNNLTSCQLIHILLWVSERGYSMQHGMTPSICETPCVQSIDDCCYDAHQKGLLDLAQLFAAFDTELLQRTGQNSSALPPHLQETWHMETRKRLIRANEKLTRYKIRRKNWDLVQCADFYITRSWMRILLWQQAVRCGLLSSHASIESMTLMFPCIVARDLLESFTVMSRDHLVPLGRDQVVKSFEVTNTLADVLLCSLNCIDRGDTVLSGGNNSQALQFLHVLVDATSPFLVADKDLDEMLRRKLNQVVTASSFGTIPRTILVNDDEQFAASEVSKASNMAGLQFEPFEKE</sequence>
<dbReference type="Proteomes" id="UP001143910">
    <property type="component" value="Unassembled WGS sequence"/>
</dbReference>